<gene>
    <name evidence="8" type="ORF">SAMN06309945_1681</name>
</gene>
<dbReference type="GO" id="GO:0006508">
    <property type="term" value="P:proteolysis"/>
    <property type="evidence" value="ECO:0007669"/>
    <property type="project" value="UniProtKB-KW"/>
</dbReference>
<feature type="chain" id="PRO_5012572301" evidence="6">
    <location>
        <begin position="32"/>
        <end position="455"/>
    </location>
</feature>
<dbReference type="GO" id="GO:0008234">
    <property type="term" value="F:cysteine-type peptidase activity"/>
    <property type="evidence" value="ECO:0007669"/>
    <property type="project" value="UniProtKB-KW"/>
</dbReference>
<dbReference type="AlphaFoldDB" id="A0A1T5JLZ7"/>
<dbReference type="InterPro" id="IPR038765">
    <property type="entry name" value="Papain-like_cys_pep_sf"/>
</dbReference>
<keyword evidence="2" id="KW-0645">Protease</keyword>
<dbReference type="Pfam" id="PF00877">
    <property type="entry name" value="NLPC_P60"/>
    <property type="match status" value="1"/>
</dbReference>
<dbReference type="EMBL" id="FUZP01000001">
    <property type="protein sequence ID" value="SKC52460.1"/>
    <property type="molecule type" value="Genomic_DNA"/>
</dbReference>
<evidence type="ECO:0000313" key="8">
    <source>
        <dbReference type="EMBL" id="SKC52460.1"/>
    </source>
</evidence>
<name>A0A1T5JLZ7_9MICO</name>
<reference evidence="8 9" key="1">
    <citation type="submission" date="2017-02" db="EMBL/GenBank/DDBJ databases">
        <authorList>
            <person name="Peterson S.W."/>
        </authorList>
    </citation>
    <scope>NUCLEOTIDE SEQUENCE [LARGE SCALE GENOMIC DNA]</scope>
    <source>
        <strain evidence="8 9">VKM Ac-2059</strain>
    </source>
</reference>
<dbReference type="PANTHER" id="PTHR47359">
    <property type="entry name" value="PEPTIDOGLYCAN DL-ENDOPEPTIDASE CWLO"/>
    <property type="match status" value="1"/>
</dbReference>
<feature type="region of interest" description="Disordered" evidence="5">
    <location>
        <begin position="274"/>
        <end position="325"/>
    </location>
</feature>
<keyword evidence="4" id="KW-0788">Thiol protease</keyword>
<dbReference type="PROSITE" id="PS51935">
    <property type="entry name" value="NLPC_P60"/>
    <property type="match status" value="1"/>
</dbReference>
<dbReference type="STRING" id="123320.SAMN06309945_1681"/>
<sequence>MKRRSSFFTTVTVAAVLAAGVFVGPASPALAAPSYPSWDDVTSARANENQKKAEIDRLTGLLKTLQTDADAKGVAALQAGEAYQVALVAEQAATKTSDELKAKLATAKETADASAKKVGRIVAQLGRTGAGGDLGASLFTGGGTNASDLLSKLGTLNQVGAHSAELLEQAKKDANQVTSLSEQAEKAAQALTAAAEKSKSALAVANAAAQASEKALAEQQSHADELDAQLAYLKGQTENTEKEYQAGVEARAEAARQAAAAAAAEQARQAAAAQAAAEAARQRAAQNAQQNTGGSRPSAGGAAPAAPAPAAPAAPAPAPSGSGAPSSAAASAVAFAYAQLGDPYVFAAEGPNAWDCSGLTMIAYRQAGVYIGYHTVGAQYRELSKQGRLASASSLVPGDLLFYSPGKSTNSQGMYHITIYVGGGKMIEAPEPGKRVQLVPVRTHNLVPYVGRPAG</sequence>
<dbReference type="InterPro" id="IPR000064">
    <property type="entry name" value="NLP_P60_dom"/>
</dbReference>
<dbReference type="Gene3D" id="3.90.1720.10">
    <property type="entry name" value="endopeptidase domain like (from Nostoc punctiforme)"/>
    <property type="match status" value="1"/>
</dbReference>
<keyword evidence="9" id="KW-1185">Reference proteome</keyword>
<organism evidence="8 9">
    <name type="scientific">Okibacterium fritillariae</name>
    <dbReference type="NCBI Taxonomy" id="123320"/>
    <lineage>
        <taxon>Bacteria</taxon>
        <taxon>Bacillati</taxon>
        <taxon>Actinomycetota</taxon>
        <taxon>Actinomycetes</taxon>
        <taxon>Micrococcales</taxon>
        <taxon>Microbacteriaceae</taxon>
        <taxon>Okibacterium</taxon>
    </lineage>
</organism>
<protein>
    <submittedName>
        <fullName evidence="8">Cell wall-associated hydrolase, NlpC family</fullName>
    </submittedName>
</protein>
<dbReference type="RefSeq" id="WP_079727663.1">
    <property type="nucleotide sequence ID" value="NZ_FUZP01000001.1"/>
</dbReference>
<evidence type="ECO:0000256" key="6">
    <source>
        <dbReference type="SAM" id="SignalP"/>
    </source>
</evidence>
<evidence type="ECO:0000256" key="5">
    <source>
        <dbReference type="SAM" id="MobiDB-lite"/>
    </source>
</evidence>
<keyword evidence="3 8" id="KW-0378">Hydrolase</keyword>
<accession>A0A1T5JLZ7</accession>
<keyword evidence="6" id="KW-0732">Signal</keyword>
<evidence type="ECO:0000256" key="4">
    <source>
        <dbReference type="ARBA" id="ARBA00022807"/>
    </source>
</evidence>
<feature type="signal peptide" evidence="6">
    <location>
        <begin position="1"/>
        <end position="31"/>
    </location>
</feature>
<feature type="compositionally biased region" description="Pro residues" evidence="5">
    <location>
        <begin position="306"/>
        <end position="318"/>
    </location>
</feature>
<feature type="domain" description="NlpC/P60" evidence="7">
    <location>
        <begin position="326"/>
        <end position="455"/>
    </location>
</feature>
<dbReference type="InterPro" id="IPR051794">
    <property type="entry name" value="PG_Endopeptidase_C40"/>
</dbReference>
<evidence type="ECO:0000256" key="1">
    <source>
        <dbReference type="ARBA" id="ARBA00007074"/>
    </source>
</evidence>
<feature type="compositionally biased region" description="Low complexity" evidence="5">
    <location>
        <begin position="274"/>
        <end position="290"/>
    </location>
</feature>
<dbReference type="Proteomes" id="UP000190857">
    <property type="component" value="Unassembled WGS sequence"/>
</dbReference>
<dbReference type="OrthoDB" id="5177647at2"/>
<evidence type="ECO:0000313" key="9">
    <source>
        <dbReference type="Proteomes" id="UP000190857"/>
    </source>
</evidence>
<evidence type="ECO:0000259" key="7">
    <source>
        <dbReference type="PROSITE" id="PS51935"/>
    </source>
</evidence>
<comment type="similarity">
    <text evidence="1">Belongs to the peptidase C40 family.</text>
</comment>
<evidence type="ECO:0000256" key="3">
    <source>
        <dbReference type="ARBA" id="ARBA00022801"/>
    </source>
</evidence>
<proteinExistence type="inferred from homology"/>
<dbReference type="PANTHER" id="PTHR47359:SF3">
    <property type="entry name" value="NLP_P60 DOMAIN-CONTAINING PROTEIN-RELATED"/>
    <property type="match status" value="1"/>
</dbReference>
<evidence type="ECO:0000256" key="2">
    <source>
        <dbReference type="ARBA" id="ARBA00022670"/>
    </source>
</evidence>
<dbReference type="SUPFAM" id="SSF54001">
    <property type="entry name" value="Cysteine proteinases"/>
    <property type="match status" value="1"/>
</dbReference>